<dbReference type="GO" id="GO:0050614">
    <property type="term" value="F:Delta24-sterol reductase activity"/>
    <property type="evidence" value="ECO:0007669"/>
    <property type="project" value="UniProtKB-EC"/>
</dbReference>
<dbReference type="GO" id="GO:0000246">
    <property type="term" value="F:Delta24(24-1) sterol reductase activity"/>
    <property type="evidence" value="ECO:0007669"/>
    <property type="project" value="TreeGrafter"/>
</dbReference>
<keyword evidence="4 8" id="KW-1133">Transmembrane helix</keyword>
<dbReference type="InterPro" id="IPR016166">
    <property type="entry name" value="FAD-bd_PCMH"/>
</dbReference>
<feature type="compositionally biased region" description="Low complexity" evidence="7">
    <location>
        <begin position="414"/>
        <end position="426"/>
    </location>
</feature>
<evidence type="ECO:0000256" key="2">
    <source>
        <dbReference type="ARBA" id="ARBA00012405"/>
    </source>
</evidence>
<sequence>MDEHTKAVASIAAQVHHFHANQIPFRIYHGSTNSTRPLSFQRDKLVDTSSLNRVLGVDKQARTVLVEPNVPMDALVAATLVYGLVPPVVMEFPGITAGGGFAGMGGESSSFRHGMFHEGVNWIEVVVGDGRVVVAAAAAADNDDEDRKDENADLFHGVAGTMGTLGITTLLELRLIEAKTFVEVSYWPVSSVHEAVEKVRVEAARPPGEVDYVDGILFAADKGVVISGRLSDTITAPDGRIQRFTRARDPWFYLHAEETISKPSLPQSAGMGVGLEADPASSDHVTVPIVETVPLTDYLFRYDRGAFWTGYYAFKYFRVPFTAFMRWLSDGFMHTRVMYHALHRSGFAQKYIIQDLALPHGEAAEEFVEFVQRENGVGNGVGDCFPLWLCPLRLQRREREASGSMHPKWRIPKSSSSASSSRAAAATPRPDEMLLNVGLWCPGPTTRDTFIKVNRAIEQKVNALRGTKWLYAHTYYTEEEFWDIYDRPWYDGLREKYGANYLPDVYEKVRVRDEREEKRGAGVLADIKGWVWGIWPLAGVYGVMSTVVGGRGYLVDGERRGRKIAVGMGVLGLLWALRFWGIF</sequence>
<dbReference type="AlphaFoldDB" id="A0A1J9PJZ1"/>
<dbReference type="InterPro" id="IPR006094">
    <property type="entry name" value="Oxid_FAD_bind_N"/>
</dbReference>
<evidence type="ECO:0000259" key="9">
    <source>
        <dbReference type="PROSITE" id="PS51387"/>
    </source>
</evidence>
<dbReference type="PANTHER" id="PTHR10801">
    <property type="entry name" value="24-DEHYDROCHOLESTEROL REDUCTASE"/>
    <property type="match status" value="1"/>
</dbReference>
<evidence type="ECO:0000313" key="11">
    <source>
        <dbReference type="Proteomes" id="UP000182235"/>
    </source>
</evidence>
<feature type="transmembrane region" description="Helical" evidence="8">
    <location>
        <begin position="530"/>
        <end position="552"/>
    </location>
</feature>
<comment type="subcellular location">
    <subcellularLocation>
        <location evidence="1">Membrane</location>
        <topology evidence="1">Single-pass membrane protein</topology>
    </subcellularLocation>
</comment>
<dbReference type="OrthoDB" id="415825at2759"/>
<dbReference type="EC" id="1.3.1.72" evidence="2"/>
<accession>A0A1J9PJZ1</accession>
<keyword evidence="5" id="KW-0560">Oxidoreductase</keyword>
<dbReference type="EMBL" id="LGRN01000091">
    <property type="protein sequence ID" value="OJD16816.1"/>
    <property type="molecule type" value="Genomic_DNA"/>
</dbReference>
<comment type="caution">
    <text evidence="10">The sequence shown here is derived from an EMBL/GenBank/DDBJ whole genome shotgun (WGS) entry which is preliminary data.</text>
</comment>
<dbReference type="GO" id="GO:0071949">
    <property type="term" value="F:FAD binding"/>
    <property type="evidence" value="ECO:0007669"/>
    <property type="project" value="InterPro"/>
</dbReference>
<dbReference type="GO" id="GO:0005737">
    <property type="term" value="C:cytoplasm"/>
    <property type="evidence" value="ECO:0007669"/>
    <property type="project" value="TreeGrafter"/>
</dbReference>
<keyword evidence="6 8" id="KW-0472">Membrane</keyword>
<keyword evidence="11" id="KW-1185">Reference proteome</keyword>
<dbReference type="InterPro" id="IPR016169">
    <property type="entry name" value="FAD-bd_PCMH_sub2"/>
</dbReference>
<dbReference type="VEuPathDB" id="FungiDB:AJ78_03059"/>
<dbReference type="Gene3D" id="3.30.465.10">
    <property type="match status" value="1"/>
</dbReference>
<dbReference type="InterPro" id="IPR036318">
    <property type="entry name" value="FAD-bd_PCMH-like_sf"/>
</dbReference>
<proteinExistence type="predicted"/>
<gene>
    <name evidence="10" type="ORF">AJ78_03059</name>
</gene>
<evidence type="ECO:0000256" key="8">
    <source>
        <dbReference type="SAM" id="Phobius"/>
    </source>
</evidence>
<dbReference type="GO" id="GO:0008202">
    <property type="term" value="P:steroid metabolic process"/>
    <property type="evidence" value="ECO:0007669"/>
    <property type="project" value="TreeGrafter"/>
</dbReference>
<evidence type="ECO:0000256" key="1">
    <source>
        <dbReference type="ARBA" id="ARBA00004167"/>
    </source>
</evidence>
<evidence type="ECO:0000256" key="4">
    <source>
        <dbReference type="ARBA" id="ARBA00022989"/>
    </source>
</evidence>
<dbReference type="Pfam" id="PF01565">
    <property type="entry name" value="FAD_binding_4"/>
    <property type="match status" value="1"/>
</dbReference>
<dbReference type="GO" id="GO:0016020">
    <property type="term" value="C:membrane"/>
    <property type="evidence" value="ECO:0007669"/>
    <property type="project" value="UniProtKB-SubCell"/>
</dbReference>
<dbReference type="STRING" id="1447872.A0A1J9PJZ1"/>
<feature type="region of interest" description="Disordered" evidence="7">
    <location>
        <begin position="403"/>
        <end position="427"/>
    </location>
</feature>
<keyword evidence="3 8" id="KW-0812">Transmembrane</keyword>
<reference evidence="10 11" key="1">
    <citation type="submission" date="2015-07" db="EMBL/GenBank/DDBJ databases">
        <title>Emmonsia species relationships and genome sequence.</title>
        <authorList>
            <consortium name="The Broad Institute Genomics Platform"/>
            <person name="Cuomo C.A."/>
            <person name="Munoz J.F."/>
            <person name="Imamovic A."/>
            <person name="Priest M.E."/>
            <person name="Young S."/>
            <person name="Clay O.K."/>
            <person name="McEwen J.G."/>
        </authorList>
    </citation>
    <scope>NUCLEOTIDE SEQUENCE [LARGE SCALE GENOMIC DNA]</scope>
    <source>
        <strain evidence="10 11">UAMH 9510</strain>
    </source>
</reference>
<dbReference type="PROSITE" id="PS51387">
    <property type="entry name" value="FAD_PCMH"/>
    <property type="match status" value="1"/>
</dbReference>
<evidence type="ECO:0000313" key="10">
    <source>
        <dbReference type="EMBL" id="OJD16816.1"/>
    </source>
</evidence>
<dbReference type="SUPFAM" id="SSF56176">
    <property type="entry name" value="FAD-binding/transporter-associated domain-like"/>
    <property type="match status" value="1"/>
</dbReference>
<organism evidence="10 11">
    <name type="scientific">Emergomyces pasteurianus Ep9510</name>
    <dbReference type="NCBI Taxonomy" id="1447872"/>
    <lineage>
        <taxon>Eukaryota</taxon>
        <taxon>Fungi</taxon>
        <taxon>Dikarya</taxon>
        <taxon>Ascomycota</taxon>
        <taxon>Pezizomycotina</taxon>
        <taxon>Eurotiomycetes</taxon>
        <taxon>Eurotiomycetidae</taxon>
        <taxon>Onygenales</taxon>
        <taxon>Ajellomycetaceae</taxon>
        <taxon>Emergomyces</taxon>
    </lineage>
</organism>
<evidence type="ECO:0000256" key="3">
    <source>
        <dbReference type="ARBA" id="ARBA00022692"/>
    </source>
</evidence>
<name>A0A1J9PJZ1_9EURO</name>
<evidence type="ECO:0000256" key="6">
    <source>
        <dbReference type="ARBA" id="ARBA00023136"/>
    </source>
</evidence>
<protein>
    <recommendedName>
        <fullName evidence="2">Delta(24)-sterol reductase</fullName>
        <ecNumber evidence="2">1.3.1.72</ecNumber>
    </recommendedName>
</protein>
<evidence type="ECO:0000256" key="5">
    <source>
        <dbReference type="ARBA" id="ARBA00023002"/>
    </source>
</evidence>
<dbReference type="Proteomes" id="UP000182235">
    <property type="component" value="Unassembled WGS sequence"/>
</dbReference>
<feature type="transmembrane region" description="Helical" evidence="8">
    <location>
        <begin position="564"/>
        <end position="582"/>
    </location>
</feature>
<evidence type="ECO:0000256" key="7">
    <source>
        <dbReference type="SAM" id="MobiDB-lite"/>
    </source>
</evidence>
<dbReference type="PANTHER" id="PTHR10801:SF0">
    <property type="entry name" value="DELTA(24)-STEROL REDUCTASE"/>
    <property type="match status" value="1"/>
</dbReference>
<feature type="domain" description="FAD-binding PCMH-type" evidence="9">
    <location>
        <begin position="1"/>
        <end position="178"/>
    </location>
</feature>
<dbReference type="InterPro" id="IPR040165">
    <property type="entry name" value="Diminuto-like"/>
</dbReference>